<dbReference type="STRING" id="1094619.G4YPB0"/>
<dbReference type="AlphaFoldDB" id="G4YPB0"/>
<keyword evidence="3" id="KW-1185">Reference proteome</keyword>
<feature type="domain" description="Retroviral polymerase SH3-like" evidence="1">
    <location>
        <begin position="49"/>
        <end position="99"/>
    </location>
</feature>
<gene>
    <name evidence="2" type="ORF">PHYSODRAFT_475979</name>
</gene>
<evidence type="ECO:0000313" key="2">
    <source>
        <dbReference type="EMBL" id="EGZ27244.1"/>
    </source>
</evidence>
<evidence type="ECO:0000259" key="1">
    <source>
        <dbReference type="Pfam" id="PF25597"/>
    </source>
</evidence>
<dbReference type="Pfam" id="PF25597">
    <property type="entry name" value="SH3_retrovirus"/>
    <property type="match status" value="1"/>
</dbReference>
<sequence length="99" mass="11367">MAAKWWPEALLYMVEVTNRLPMARLGMKTPYEMLHKRECNGLALQIWGSTCFAHIPKTKRKDPKLGGRAIECKLLGISPNYKGYRLLDVKGNKYITARD</sequence>
<name>G4YPB0_PHYSP</name>
<accession>G4YPB0</accession>
<reference evidence="2 3" key="1">
    <citation type="journal article" date="2006" name="Science">
        <title>Phytophthora genome sequences uncover evolutionary origins and mechanisms of pathogenesis.</title>
        <authorList>
            <person name="Tyler B.M."/>
            <person name="Tripathy S."/>
            <person name="Zhang X."/>
            <person name="Dehal P."/>
            <person name="Jiang R.H."/>
            <person name="Aerts A."/>
            <person name="Arredondo F.D."/>
            <person name="Baxter L."/>
            <person name="Bensasson D."/>
            <person name="Beynon J.L."/>
            <person name="Chapman J."/>
            <person name="Damasceno C.M."/>
            <person name="Dorrance A.E."/>
            <person name="Dou D."/>
            <person name="Dickerman A.W."/>
            <person name="Dubchak I.L."/>
            <person name="Garbelotto M."/>
            <person name="Gijzen M."/>
            <person name="Gordon S.G."/>
            <person name="Govers F."/>
            <person name="Grunwald N.J."/>
            <person name="Huang W."/>
            <person name="Ivors K.L."/>
            <person name="Jones R.W."/>
            <person name="Kamoun S."/>
            <person name="Krampis K."/>
            <person name="Lamour K.H."/>
            <person name="Lee M.K."/>
            <person name="McDonald W.H."/>
            <person name="Medina M."/>
            <person name="Meijer H.J."/>
            <person name="Nordberg E.K."/>
            <person name="Maclean D.J."/>
            <person name="Ospina-Giraldo M.D."/>
            <person name="Morris P.F."/>
            <person name="Phuntumart V."/>
            <person name="Putnam N.H."/>
            <person name="Rash S."/>
            <person name="Rose J.K."/>
            <person name="Sakihama Y."/>
            <person name="Salamov A.A."/>
            <person name="Savidor A."/>
            <person name="Scheuring C.F."/>
            <person name="Smith B.M."/>
            <person name="Sobral B.W."/>
            <person name="Terry A."/>
            <person name="Torto-Alalibo T.A."/>
            <person name="Win J."/>
            <person name="Xu Z."/>
            <person name="Zhang H."/>
            <person name="Grigoriev I.V."/>
            <person name="Rokhsar D.S."/>
            <person name="Boore J.L."/>
        </authorList>
    </citation>
    <scope>NUCLEOTIDE SEQUENCE [LARGE SCALE GENOMIC DNA]</scope>
    <source>
        <strain evidence="2 3">P6497</strain>
    </source>
</reference>
<evidence type="ECO:0000313" key="3">
    <source>
        <dbReference type="Proteomes" id="UP000002640"/>
    </source>
</evidence>
<organism evidence="2 3">
    <name type="scientific">Phytophthora sojae (strain P6497)</name>
    <name type="common">Soybean stem and root rot agent</name>
    <name type="synonym">Phytophthora megasperma f. sp. glycines</name>
    <dbReference type="NCBI Taxonomy" id="1094619"/>
    <lineage>
        <taxon>Eukaryota</taxon>
        <taxon>Sar</taxon>
        <taxon>Stramenopiles</taxon>
        <taxon>Oomycota</taxon>
        <taxon>Peronosporomycetes</taxon>
        <taxon>Peronosporales</taxon>
        <taxon>Peronosporaceae</taxon>
        <taxon>Phytophthora</taxon>
    </lineage>
</organism>
<dbReference type="InParanoid" id="G4YPB0"/>
<feature type="non-terminal residue" evidence="2">
    <location>
        <position position="99"/>
    </location>
</feature>
<dbReference type="InterPro" id="IPR057670">
    <property type="entry name" value="SH3_retrovirus"/>
</dbReference>
<dbReference type="GeneID" id="20654683"/>
<proteinExistence type="predicted"/>
<dbReference type="Proteomes" id="UP000002640">
    <property type="component" value="Unassembled WGS sequence"/>
</dbReference>
<dbReference type="RefSeq" id="XP_009514519.1">
    <property type="nucleotide sequence ID" value="XM_009516224.1"/>
</dbReference>
<protein>
    <recommendedName>
        <fullName evidence="1">Retroviral polymerase SH3-like domain-containing protein</fullName>
    </recommendedName>
</protein>
<dbReference type="KEGG" id="psoj:PHYSODRAFT_475979"/>
<dbReference type="EMBL" id="JH159151">
    <property type="protein sequence ID" value="EGZ27244.1"/>
    <property type="molecule type" value="Genomic_DNA"/>
</dbReference>